<keyword evidence="1" id="KW-0808">Transferase</keyword>
<dbReference type="EMBL" id="CASHTH010004401">
    <property type="protein sequence ID" value="CAI8056810.1"/>
    <property type="molecule type" value="Genomic_DNA"/>
</dbReference>
<dbReference type="InterPro" id="IPR008949">
    <property type="entry name" value="Isoprenoid_synthase_dom_sf"/>
</dbReference>
<gene>
    <name evidence="2" type="ORF">GBAR_LOCUS30937</name>
</gene>
<dbReference type="Gene3D" id="1.10.600.10">
    <property type="entry name" value="Farnesyl Diphosphate Synthase"/>
    <property type="match status" value="1"/>
</dbReference>
<keyword evidence="3" id="KW-1185">Reference proteome</keyword>
<comment type="caution">
    <text evidence="2">The sequence shown here is derived from an EMBL/GenBank/DDBJ whole genome shotgun (WGS) entry which is preliminary data.</text>
</comment>
<name>A0AA35TYG1_GEOBA</name>
<dbReference type="Proteomes" id="UP001174909">
    <property type="component" value="Unassembled WGS sequence"/>
</dbReference>
<comment type="similarity">
    <text evidence="1">Belongs to the FPP/GGPP synthase family.</text>
</comment>
<dbReference type="PANTHER" id="PTHR12001:SF86">
    <property type="entry name" value="GERANYLGERANYL DIPHOSPHATE SYNTHASE"/>
    <property type="match status" value="1"/>
</dbReference>
<dbReference type="InterPro" id="IPR000092">
    <property type="entry name" value="Polyprenyl_synt"/>
</dbReference>
<dbReference type="PANTHER" id="PTHR12001">
    <property type="entry name" value="GERANYLGERANYL PYROPHOSPHATE SYNTHASE"/>
    <property type="match status" value="1"/>
</dbReference>
<reference evidence="2" key="1">
    <citation type="submission" date="2023-03" db="EMBL/GenBank/DDBJ databases">
        <authorList>
            <person name="Steffen K."/>
            <person name="Cardenas P."/>
        </authorList>
    </citation>
    <scope>NUCLEOTIDE SEQUENCE</scope>
</reference>
<dbReference type="SUPFAM" id="SSF48576">
    <property type="entry name" value="Terpenoid synthases"/>
    <property type="match status" value="1"/>
</dbReference>
<evidence type="ECO:0000313" key="2">
    <source>
        <dbReference type="EMBL" id="CAI8056810.1"/>
    </source>
</evidence>
<evidence type="ECO:0000256" key="1">
    <source>
        <dbReference type="RuleBase" id="RU004466"/>
    </source>
</evidence>
<sequence length="337" mass="36230">MIAKYEEYRQAVEAELRDVFAGREGFLYKLLRYHLGWVDEQGRPDDGNTPLHFQGAVALVACEAIGGDYAAALPAAAGVELVHHFTLVHGEVQAGRAESIDRPGIWWVWGPAQAINAGDGLHALGRTAMMRLGKRGTPPDRVLMAVRSLDQACLRLCEGQYMDLEFQDQLMVTSGAYMDMVDRKSGALAGSSAETGALVAGADDARCSAMLKLGVKLGAAWQIARDTAEFWGERGDAITASNIISKKKSLPVIHALEHGSVSAKREMGGIYMKRVLEQEDVSRLVSILEETGARAAAEERAGQLVEEGLTEAASAGVPQGGMEQLRELAQWALAGGR</sequence>
<dbReference type="GO" id="GO:0008299">
    <property type="term" value="P:isoprenoid biosynthetic process"/>
    <property type="evidence" value="ECO:0007669"/>
    <property type="project" value="InterPro"/>
</dbReference>
<dbReference type="GO" id="GO:0004659">
    <property type="term" value="F:prenyltransferase activity"/>
    <property type="evidence" value="ECO:0007669"/>
    <property type="project" value="InterPro"/>
</dbReference>
<accession>A0AA35TYG1</accession>
<dbReference type="Pfam" id="PF00348">
    <property type="entry name" value="polyprenyl_synt"/>
    <property type="match status" value="1"/>
</dbReference>
<dbReference type="AlphaFoldDB" id="A0AA35TYG1"/>
<evidence type="ECO:0000313" key="3">
    <source>
        <dbReference type="Proteomes" id="UP001174909"/>
    </source>
</evidence>
<proteinExistence type="inferred from homology"/>
<organism evidence="2 3">
    <name type="scientific">Geodia barretti</name>
    <name type="common">Barrett's horny sponge</name>
    <dbReference type="NCBI Taxonomy" id="519541"/>
    <lineage>
        <taxon>Eukaryota</taxon>
        <taxon>Metazoa</taxon>
        <taxon>Porifera</taxon>
        <taxon>Demospongiae</taxon>
        <taxon>Heteroscleromorpha</taxon>
        <taxon>Tetractinellida</taxon>
        <taxon>Astrophorina</taxon>
        <taxon>Geodiidae</taxon>
        <taxon>Geodia</taxon>
    </lineage>
</organism>
<protein>
    <submittedName>
        <fullName evidence="2">(2E,6E)-farnesyl diphosphate synthase</fullName>
    </submittedName>
</protein>